<proteinExistence type="predicted"/>
<dbReference type="EMBL" id="JBFDAA010000009">
    <property type="protein sequence ID" value="KAL1129091.1"/>
    <property type="molecule type" value="Genomic_DNA"/>
</dbReference>
<comment type="caution">
    <text evidence="2">The sequence shown here is derived from an EMBL/GenBank/DDBJ whole genome shotgun (WGS) entry which is preliminary data.</text>
</comment>
<reference evidence="2 3" key="1">
    <citation type="submission" date="2024-07" db="EMBL/GenBank/DDBJ databases">
        <title>Chromosome-level genome assembly of the water stick insect Ranatra chinensis (Heteroptera: Nepidae).</title>
        <authorList>
            <person name="Liu X."/>
        </authorList>
    </citation>
    <scope>NUCLEOTIDE SEQUENCE [LARGE SCALE GENOMIC DNA]</scope>
    <source>
        <strain evidence="2">Cailab_2021Rc</strain>
        <tissue evidence="2">Muscle</tissue>
    </source>
</reference>
<evidence type="ECO:0000256" key="1">
    <source>
        <dbReference type="SAM" id="MobiDB-lite"/>
    </source>
</evidence>
<keyword evidence="3" id="KW-1185">Reference proteome</keyword>
<evidence type="ECO:0000313" key="3">
    <source>
        <dbReference type="Proteomes" id="UP001558652"/>
    </source>
</evidence>
<dbReference type="AlphaFoldDB" id="A0ABD0YCQ4"/>
<feature type="compositionally biased region" description="Polar residues" evidence="1">
    <location>
        <begin position="19"/>
        <end position="31"/>
    </location>
</feature>
<sequence length="121" mass="13930">MGHVFPSQRLRSRDKTVSDTETPLVQDQRQGLTLPLSRSSSSLQPTQLSEHRAARTYTENRSPSWDEILYGTVLLHFLPYERTTYGNPIPRGTLMDKWAVSPKTFTPLQNLYNVDLRSPKR</sequence>
<evidence type="ECO:0000313" key="2">
    <source>
        <dbReference type="EMBL" id="KAL1129091.1"/>
    </source>
</evidence>
<feature type="region of interest" description="Disordered" evidence="1">
    <location>
        <begin position="1"/>
        <end position="57"/>
    </location>
</feature>
<gene>
    <name evidence="2" type="ORF">AAG570_013622</name>
</gene>
<name>A0ABD0YCQ4_9HEMI</name>
<dbReference type="Proteomes" id="UP001558652">
    <property type="component" value="Unassembled WGS sequence"/>
</dbReference>
<organism evidence="2 3">
    <name type="scientific">Ranatra chinensis</name>
    <dbReference type="NCBI Taxonomy" id="642074"/>
    <lineage>
        <taxon>Eukaryota</taxon>
        <taxon>Metazoa</taxon>
        <taxon>Ecdysozoa</taxon>
        <taxon>Arthropoda</taxon>
        <taxon>Hexapoda</taxon>
        <taxon>Insecta</taxon>
        <taxon>Pterygota</taxon>
        <taxon>Neoptera</taxon>
        <taxon>Paraneoptera</taxon>
        <taxon>Hemiptera</taxon>
        <taxon>Heteroptera</taxon>
        <taxon>Panheteroptera</taxon>
        <taxon>Nepomorpha</taxon>
        <taxon>Nepidae</taxon>
        <taxon>Ranatrinae</taxon>
        <taxon>Ranatra</taxon>
    </lineage>
</organism>
<accession>A0ABD0YCQ4</accession>
<protein>
    <submittedName>
        <fullName evidence="2">Uncharacterized protein</fullName>
    </submittedName>
</protein>
<feature type="compositionally biased region" description="Low complexity" evidence="1">
    <location>
        <begin position="32"/>
        <end position="48"/>
    </location>
</feature>